<evidence type="ECO:0000313" key="2">
    <source>
        <dbReference type="EMBL" id="CAA9278090.1"/>
    </source>
</evidence>
<dbReference type="CDD" id="cd07379">
    <property type="entry name" value="MPP_239FB"/>
    <property type="match status" value="1"/>
</dbReference>
<proteinExistence type="predicted"/>
<dbReference type="PANTHER" id="PTHR12905:SF0">
    <property type="entry name" value="CALCINEURIN-LIKE PHOSPHOESTERASE DOMAIN-CONTAINING PROTEIN"/>
    <property type="match status" value="1"/>
</dbReference>
<name>A0A6J4JI96_9SPHI</name>
<dbReference type="InterPro" id="IPR051693">
    <property type="entry name" value="UPF0046_metallophosphoest"/>
</dbReference>
<reference evidence="2" key="1">
    <citation type="submission" date="2020-02" db="EMBL/GenBank/DDBJ databases">
        <authorList>
            <person name="Meier V. D."/>
        </authorList>
    </citation>
    <scope>NUCLEOTIDE SEQUENCE</scope>
    <source>
        <strain evidence="2">AVDCRST_MAG56</strain>
    </source>
</reference>
<protein>
    <recommendedName>
        <fullName evidence="1">Calcineurin-like phosphoesterase domain-containing protein</fullName>
    </recommendedName>
</protein>
<dbReference type="SUPFAM" id="SSF56300">
    <property type="entry name" value="Metallo-dependent phosphatases"/>
    <property type="match status" value="1"/>
</dbReference>
<organism evidence="2">
    <name type="scientific">uncultured Cytophagales bacterium</name>
    <dbReference type="NCBI Taxonomy" id="158755"/>
    <lineage>
        <taxon>Bacteria</taxon>
        <taxon>Pseudomonadati</taxon>
        <taxon>Bacteroidota</taxon>
        <taxon>Sphingobacteriia</taxon>
        <taxon>Sphingobacteriales</taxon>
        <taxon>environmental samples</taxon>
    </lineage>
</organism>
<dbReference type="Gene3D" id="3.60.21.10">
    <property type="match status" value="1"/>
</dbReference>
<accession>A0A6J4JI96</accession>
<dbReference type="PANTHER" id="PTHR12905">
    <property type="entry name" value="METALLOPHOSPHOESTERASE"/>
    <property type="match status" value="1"/>
</dbReference>
<dbReference type="GO" id="GO:0016787">
    <property type="term" value="F:hydrolase activity"/>
    <property type="evidence" value="ECO:0007669"/>
    <property type="project" value="InterPro"/>
</dbReference>
<dbReference type="EMBL" id="CADCTQ010000298">
    <property type="protein sequence ID" value="CAA9278090.1"/>
    <property type="molecule type" value="Genomic_DNA"/>
</dbReference>
<sequence>MRIVCLSDSHGQHRALPVPPGDLVIHAGDLSKRGERAELADFLDWFSRLPHPYKVFVGGNHDFLLEDAPGAFATMVPDNCVYLNDSGVNIEGLSVWGSPITPFFFDWAFNRHRGADIRKHWDLIPPGVDILVTHGPPYGILDRTARGQRVGCEELLPVVERLRPRLHLFGHIHEAHGQIEQNGTRFVNASVVDLHYRRVNAPVVVDV</sequence>
<gene>
    <name evidence="2" type="ORF">AVDCRST_MAG56-3524</name>
</gene>
<dbReference type="InterPro" id="IPR004843">
    <property type="entry name" value="Calcineurin-like_PHP"/>
</dbReference>
<feature type="domain" description="Calcineurin-like phosphoesterase" evidence="1">
    <location>
        <begin position="1"/>
        <end position="174"/>
    </location>
</feature>
<dbReference type="AlphaFoldDB" id="A0A6J4JI96"/>
<dbReference type="Pfam" id="PF00149">
    <property type="entry name" value="Metallophos"/>
    <property type="match status" value="1"/>
</dbReference>
<dbReference type="InterPro" id="IPR029052">
    <property type="entry name" value="Metallo-depent_PP-like"/>
</dbReference>
<evidence type="ECO:0000259" key="1">
    <source>
        <dbReference type="Pfam" id="PF00149"/>
    </source>
</evidence>